<protein>
    <recommendedName>
        <fullName evidence="4">Tetratricopeptide repeat protein</fullName>
    </recommendedName>
</protein>
<evidence type="ECO:0000313" key="3">
    <source>
        <dbReference type="Proteomes" id="UP000287701"/>
    </source>
</evidence>
<name>A0A3R5UWW5_ORNRH</name>
<gene>
    <name evidence="2" type="ORF">EQP59_10540</name>
</gene>
<proteinExistence type="predicted"/>
<evidence type="ECO:0000256" key="1">
    <source>
        <dbReference type="SAM" id="Phobius"/>
    </source>
</evidence>
<evidence type="ECO:0000313" key="2">
    <source>
        <dbReference type="EMBL" id="QAR31746.1"/>
    </source>
</evidence>
<evidence type="ECO:0008006" key="4">
    <source>
        <dbReference type="Google" id="ProtNLM"/>
    </source>
</evidence>
<dbReference type="InterPro" id="IPR011990">
    <property type="entry name" value="TPR-like_helical_dom_sf"/>
</dbReference>
<sequence length="231" mass="25599">MARKENHKKYATQGAFEKLEQTAQSSEHFLEKNAKLLGIIFGALVVVVLGYFAYLRFIVDPKNEEANKEIVTADRMYQQDSMQLALSGSQGAYLGFEQIINDFGGTNAANLAQFKAGVANYKLGKYQEAIEHFKAFKTSEKVSAAVKEGAIGDALSQLGKKEEAYDAYAKAAKATNVQTIQRIYTRKAAILAYETKKFDEAVKLIDAYNKEYAEGLGSDMDKLYVLLTNAK</sequence>
<dbReference type="OrthoDB" id="9808622at2"/>
<dbReference type="EMBL" id="CP035107">
    <property type="protein sequence ID" value="QAR31746.1"/>
    <property type="molecule type" value="Genomic_DNA"/>
</dbReference>
<dbReference type="Gene3D" id="1.25.40.10">
    <property type="entry name" value="Tetratricopeptide repeat domain"/>
    <property type="match status" value="1"/>
</dbReference>
<keyword evidence="1" id="KW-0812">Transmembrane</keyword>
<dbReference type="AlphaFoldDB" id="A0A3R5UWW5"/>
<dbReference type="SUPFAM" id="SSF48452">
    <property type="entry name" value="TPR-like"/>
    <property type="match status" value="1"/>
</dbReference>
<keyword evidence="1" id="KW-1133">Transmembrane helix</keyword>
<organism evidence="2 3">
    <name type="scientific">Ornithobacterium rhinotracheale</name>
    <dbReference type="NCBI Taxonomy" id="28251"/>
    <lineage>
        <taxon>Bacteria</taxon>
        <taxon>Pseudomonadati</taxon>
        <taxon>Bacteroidota</taxon>
        <taxon>Flavobacteriia</taxon>
        <taxon>Flavobacteriales</taxon>
        <taxon>Weeksellaceae</taxon>
        <taxon>Ornithobacterium</taxon>
    </lineage>
</organism>
<keyword evidence="1" id="KW-0472">Membrane</keyword>
<accession>A0A3R5UWW5</accession>
<dbReference type="RefSeq" id="WP_128502184.1">
    <property type="nucleotide sequence ID" value="NZ_CP035107.1"/>
</dbReference>
<reference evidence="2 3" key="1">
    <citation type="submission" date="2019-01" db="EMBL/GenBank/DDBJ databases">
        <title>Whole Genome of Ornithobacterium rhinotracheale FARPER-174b.</title>
        <authorList>
            <person name="Tataje-Lavanda L.A."/>
            <person name="Montalvan A."/>
            <person name="Montesinos R."/>
            <person name="Zimic M."/>
            <person name="Fernandez-Sanchez M."/>
            <person name="Fernandez-Diaz M."/>
        </authorList>
    </citation>
    <scope>NUCLEOTIDE SEQUENCE [LARGE SCALE GENOMIC DNA]</scope>
    <source>
        <strain evidence="2 3">FARPER-174b</strain>
    </source>
</reference>
<feature type="transmembrane region" description="Helical" evidence="1">
    <location>
        <begin position="36"/>
        <end position="54"/>
    </location>
</feature>
<dbReference type="Proteomes" id="UP000287701">
    <property type="component" value="Chromosome"/>
</dbReference>